<sequence length="220" mass="25447">MLYGKLLSATGNVLKIALDDDLDLRKVNRLADDKQPEISLKIADKRQLSNEQRAKIFALINDLCRYTGDVPDYWEAEFKYRVRATFGVDEFSLSDCSVTVANYMILVILEFMFAEDIPFKFKTWDSIPHDFPKQMLCLKNRRCVLCGRPADIAHYNAVGMGRNRNKMSHEGLYIMTLCRAHHTEQHKIGLKSFIMKYHIKPIKVTKEIAKQLKIGRNSDD</sequence>
<proteinExistence type="predicted"/>
<evidence type="ECO:0000313" key="1">
    <source>
        <dbReference type="EMBL" id="GET11645.1"/>
    </source>
</evidence>
<name>A0A6F9Y2M7_9LACO</name>
<reference evidence="1" key="1">
    <citation type="submission" date="2019-10" db="EMBL/GenBank/DDBJ databases">
        <title>Lactobacillus agilis SN811 Whole Genome Sequencing Project.</title>
        <authorList>
            <person name="Suzuki S."/>
            <person name="Endo A."/>
            <person name="Maeno S."/>
            <person name="Shiwa Y."/>
            <person name="Matsutani M."/>
            <person name="Kajikawa A."/>
        </authorList>
    </citation>
    <scope>NUCLEOTIDE SEQUENCE</scope>
    <source>
        <strain evidence="1">SN811</strain>
    </source>
</reference>
<accession>A0A6F9Y2M7</accession>
<dbReference type="Proteomes" id="UP000494160">
    <property type="component" value="Unassembled WGS sequence"/>
</dbReference>
<dbReference type="InterPro" id="IPR041242">
    <property type="entry name" value="HNHc_6"/>
</dbReference>
<dbReference type="RefSeq" id="WP_172576767.1">
    <property type="nucleotide sequence ID" value="NZ_BLAP01000013.1"/>
</dbReference>
<dbReference type="EMBL" id="BLAP01000013">
    <property type="protein sequence ID" value="GET11645.1"/>
    <property type="molecule type" value="Genomic_DNA"/>
</dbReference>
<dbReference type="Pfam" id="PF16784">
    <property type="entry name" value="HNHc_6"/>
    <property type="match status" value="1"/>
</dbReference>
<gene>
    <name evidence="1" type="ORF">SN811_01450</name>
</gene>
<evidence type="ECO:0008006" key="2">
    <source>
        <dbReference type="Google" id="ProtNLM"/>
    </source>
</evidence>
<comment type="caution">
    <text evidence="1">The sequence shown here is derived from an EMBL/GenBank/DDBJ whole genome shotgun (WGS) entry which is preliminary data.</text>
</comment>
<protein>
    <recommendedName>
        <fullName evidence="2">DUF968 domain-containing protein</fullName>
    </recommendedName>
</protein>
<organism evidence="1">
    <name type="scientific">Ligilactobacillus agilis</name>
    <dbReference type="NCBI Taxonomy" id="1601"/>
    <lineage>
        <taxon>Bacteria</taxon>
        <taxon>Bacillati</taxon>
        <taxon>Bacillota</taxon>
        <taxon>Bacilli</taxon>
        <taxon>Lactobacillales</taxon>
        <taxon>Lactobacillaceae</taxon>
        <taxon>Ligilactobacillus</taxon>
    </lineage>
</organism>
<dbReference type="AlphaFoldDB" id="A0A6F9Y2M7"/>